<dbReference type="Gene3D" id="3.40.50.300">
    <property type="entry name" value="P-loop containing nucleotide triphosphate hydrolases"/>
    <property type="match status" value="1"/>
</dbReference>
<dbReference type="SMART" id="SM00382">
    <property type="entry name" value="AAA"/>
    <property type="match status" value="1"/>
</dbReference>
<dbReference type="PANTHER" id="PTHR32071">
    <property type="entry name" value="TRANSCRIPTIONAL REGULATORY PROTEIN"/>
    <property type="match status" value="1"/>
</dbReference>
<dbReference type="SMART" id="SM00448">
    <property type="entry name" value="REC"/>
    <property type="match status" value="1"/>
</dbReference>
<dbReference type="GO" id="GO:0006355">
    <property type="term" value="P:regulation of DNA-templated transcription"/>
    <property type="evidence" value="ECO:0007669"/>
    <property type="project" value="InterPro"/>
</dbReference>
<dbReference type="SUPFAM" id="SSF52540">
    <property type="entry name" value="P-loop containing nucleoside triphosphate hydrolases"/>
    <property type="match status" value="1"/>
</dbReference>
<dbReference type="PROSITE" id="PS00675">
    <property type="entry name" value="SIGMA54_INTERACT_1"/>
    <property type="match status" value="1"/>
</dbReference>
<evidence type="ECO:0000259" key="6">
    <source>
        <dbReference type="PROSITE" id="PS50110"/>
    </source>
</evidence>
<dbReference type="AlphaFoldDB" id="A0A3B1BM89"/>
<dbReference type="Pfam" id="PF00158">
    <property type="entry name" value="Sigma54_activat"/>
    <property type="match status" value="1"/>
</dbReference>
<dbReference type="InterPro" id="IPR011006">
    <property type="entry name" value="CheY-like_superfamily"/>
</dbReference>
<sequence>MIEVLLIDDEKEMLVGLEKILTSRKNLIITAIQNPKIAIDTIKSKKYDIIITDLKMNEYSGIDILKCALEFSPEAKIIMISGYGTIEASVEAIQLGAFDFIEKPFTSKKLFECIDKALEEHEESRAIANSIDAVVETEGIVYKSKQMRELINLISKIAPKLMNVLVSGESGTGKELIARVIHKLSDRSDQPFVPVNCGALPENLFESELFGHERGAFTGAVRTKPGLLEFANHGTFFFDEIGDMSQTLQIKLLRMLEDKKIRRVGGQKEIDIDVRIIAATNKDLEKEVASGRFREDLFYRLNTIQIHIPPLRERVDDIMPLLRHYLNSLCEKENKPTKSFSPEAKELLKAYQWPGNVREIQNMMARTYYLCSTKIIQKEDLPKYIVKDSNIVSSNILNLKYKEAKEQTIAEFEAEYLSHHLKVNKGNISHTAAACGLDRRSLHRLIAKYNIIYKDEGENI</sequence>
<dbReference type="CDD" id="cd00009">
    <property type="entry name" value="AAA"/>
    <property type="match status" value="1"/>
</dbReference>
<dbReference type="PROSITE" id="PS50110">
    <property type="entry name" value="RESPONSE_REGULATORY"/>
    <property type="match status" value="1"/>
</dbReference>
<proteinExistence type="predicted"/>
<evidence type="ECO:0000256" key="2">
    <source>
        <dbReference type="ARBA" id="ARBA00022840"/>
    </source>
</evidence>
<dbReference type="GO" id="GO:0005524">
    <property type="term" value="F:ATP binding"/>
    <property type="evidence" value="ECO:0007669"/>
    <property type="project" value="UniProtKB-KW"/>
</dbReference>
<dbReference type="EMBL" id="UOGD01000141">
    <property type="protein sequence ID" value="VAX19476.1"/>
    <property type="molecule type" value="Genomic_DNA"/>
</dbReference>
<evidence type="ECO:0000256" key="4">
    <source>
        <dbReference type="ARBA" id="ARBA00023163"/>
    </source>
</evidence>
<evidence type="ECO:0000256" key="3">
    <source>
        <dbReference type="ARBA" id="ARBA00023015"/>
    </source>
</evidence>
<dbReference type="Gene3D" id="3.40.50.2300">
    <property type="match status" value="1"/>
</dbReference>
<dbReference type="Gene3D" id="1.10.8.60">
    <property type="match status" value="1"/>
</dbReference>
<dbReference type="SUPFAM" id="SSF52172">
    <property type="entry name" value="CheY-like"/>
    <property type="match status" value="1"/>
</dbReference>
<dbReference type="FunFam" id="3.40.50.300:FF:000006">
    <property type="entry name" value="DNA-binding transcriptional regulator NtrC"/>
    <property type="match status" value="1"/>
</dbReference>
<feature type="domain" description="Sigma-54 factor interaction" evidence="5">
    <location>
        <begin position="140"/>
        <end position="369"/>
    </location>
</feature>
<dbReference type="SUPFAM" id="SSF46689">
    <property type="entry name" value="Homeodomain-like"/>
    <property type="match status" value="1"/>
</dbReference>
<dbReference type="InterPro" id="IPR003593">
    <property type="entry name" value="AAA+_ATPase"/>
</dbReference>
<dbReference type="GO" id="GO:0000160">
    <property type="term" value="P:phosphorelay signal transduction system"/>
    <property type="evidence" value="ECO:0007669"/>
    <property type="project" value="InterPro"/>
</dbReference>
<evidence type="ECO:0000313" key="7">
    <source>
        <dbReference type="EMBL" id="VAX19476.1"/>
    </source>
</evidence>
<dbReference type="InterPro" id="IPR002197">
    <property type="entry name" value="HTH_Fis"/>
</dbReference>
<dbReference type="InterPro" id="IPR002078">
    <property type="entry name" value="Sigma_54_int"/>
</dbReference>
<keyword evidence="3" id="KW-0805">Transcription regulation</keyword>
<keyword evidence="1" id="KW-0547">Nucleotide-binding</keyword>
<dbReference type="Gene3D" id="1.10.10.60">
    <property type="entry name" value="Homeodomain-like"/>
    <property type="match status" value="1"/>
</dbReference>
<name>A0A3B1BM89_9ZZZZ</name>
<evidence type="ECO:0000259" key="5">
    <source>
        <dbReference type="PROSITE" id="PS50045"/>
    </source>
</evidence>
<reference evidence="7" key="1">
    <citation type="submission" date="2018-06" db="EMBL/GenBank/DDBJ databases">
        <authorList>
            <person name="Zhirakovskaya E."/>
        </authorList>
    </citation>
    <scope>NUCLEOTIDE SEQUENCE</scope>
</reference>
<protein>
    <submittedName>
        <fullName evidence="7">Two component, sigma54 specific, transcriptional regulator, Fis family</fullName>
    </submittedName>
</protein>
<keyword evidence="4" id="KW-0804">Transcription</keyword>
<accession>A0A3B1BM89</accession>
<dbReference type="InterPro" id="IPR025662">
    <property type="entry name" value="Sigma_54_int_dom_ATP-bd_1"/>
</dbReference>
<gene>
    <name evidence="7" type="ORF">MNBD_IGNAVI01-1548</name>
</gene>
<feature type="domain" description="Response regulatory" evidence="6">
    <location>
        <begin position="3"/>
        <end position="118"/>
    </location>
</feature>
<dbReference type="PROSITE" id="PS50045">
    <property type="entry name" value="SIGMA54_INTERACT_4"/>
    <property type="match status" value="1"/>
</dbReference>
<dbReference type="PANTHER" id="PTHR32071:SF57">
    <property type="entry name" value="C4-DICARBOXYLATE TRANSPORT TRANSCRIPTIONAL REGULATORY PROTEIN DCTD"/>
    <property type="match status" value="1"/>
</dbReference>
<dbReference type="GO" id="GO:0043565">
    <property type="term" value="F:sequence-specific DNA binding"/>
    <property type="evidence" value="ECO:0007669"/>
    <property type="project" value="InterPro"/>
</dbReference>
<dbReference type="InterPro" id="IPR001789">
    <property type="entry name" value="Sig_transdc_resp-reg_receiver"/>
</dbReference>
<keyword evidence="2" id="KW-0067">ATP-binding</keyword>
<evidence type="ECO:0000256" key="1">
    <source>
        <dbReference type="ARBA" id="ARBA00022741"/>
    </source>
</evidence>
<dbReference type="InterPro" id="IPR027417">
    <property type="entry name" value="P-loop_NTPase"/>
</dbReference>
<dbReference type="Pfam" id="PF25601">
    <property type="entry name" value="AAA_lid_14"/>
    <property type="match status" value="1"/>
</dbReference>
<organism evidence="7">
    <name type="scientific">hydrothermal vent metagenome</name>
    <dbReference type="NCBI Taxonomy" id="652676"/>
    <lineage>
        <taxon>unclassified sequences</taxon>
        <taxon>metagenomes</taxon>
        <taxon>ecological metagenomes</taxon>
    </lineage>
</organism>
<dbReference type="Pfam" id="PF00072">
    <property type="entry name" value="Response_reg"/>
    <property type="match status" value="1"/>
</dbReference>
<dbReference type="InterPro" id="IPR009057">
    <property type="entry name" value="Homeodomain-like_sf"/>
</dbReference>
<dbReference type="InterPro" id="IPR058031">
    <property type="entry name" value="AAA_lid_NorR"/>
</dbReference>
<dbReference type="Pfam" id="PF02954">
    <property type="entry name" value="HTH_8"/>
    <property type="match status" value="1"/>
</dbReference>